<reference evidence="12 13" key="1">
    <citation type="submission" date="2016-10" db="EMBL/GenBank/DDBJ databases">
        <authorList>
            <person name="de Groot N.N."/>
        </authorList>
    </citation>
    <scope>NUCLEOTIDE SEQUENCE [LARGE SCALE GENOMIC DNA]</scope>
    <source>
        <strain evidence="12 13">DSM 6059</strain>
    </source>
</reference>
<dbReference type="PANTHER" id="PTHR10890">
    <property type="entry name" value="CYSTEINYL-TRNA SYNTHETASE"/>
    <property type="match status" value="1"/>
</dbReference>
<comment type="subunit">
    <text evidence="2 10">Monomer.</text>
</comment>
<comment type="similarity">
    <text evidence="1 10">Belongs to the class-I aminoacyl-tRNA synthetase family.</text>
</comment>
<dbReference type="GO" id="GO:0004817">
    <property type="term" value="F:cysteine-tRNA ligase activity"/>
    <property type="evidence" value="ECO:0007669"/>
    <property type="project" value="UniProtKB-UniRule"/>
</dbReference>
<feature type="short sequence motif" description="'HIGH' region" evidence="10">
    <location>
        <begin position="36"/>
        <end position="46"/>
    </location>
</feature>
<keyword evidence="8 10" id="KW-0648">Protein biosynthesis</keyword>
<evidence type="ECO:0000256" key="6">
    <source>
        <dbReference type="ARBA" id="ARBA00022833"/>
    </source>
</evidence>
<evidence type="ECO:0000256" key="2">
    <source>
        <dbReference type="ARBA" id="ARBA00011245"/>
    </source>
</evidence>
<evidence type="ECO:0000313" key="13">
    <source>
        <dbReference type="Proteomes" id="UP000198862"/>
    </source>
</evidence>
<keyword evidence="9 10" id="KW-0030">Aminoacyl-tRNA synthetase</keyword>
<dbReference type="GO" id="GO:0006423">
    <property type="term" value="P:cysteinyl-tRNA aminoacylation"/>
    <property type="evidence" value="ECO:0007669"/>
    <property type="project" value="UniProtKB-UniRule"/>
</dbReference>
<evidence type="ECO:0000256" key="1">
    <source>
        <dbReference type="ARBA" id="ARBA00005594"/>
    </source>
</evidence>
<keyword evidence="10" id="KW-0963">Cytoplasm</keyword>
<dbReference type="InterPro" id="IPR014729">
    <property type="entry name" value="Rossmann-like_a/b/a_fold"/>
</dbReference>
<dbReference type="EMBL" id="FOLO01000004">
    <property type="protein sequence ID" value="SFC08616.1"/>
    <property type="molecule type" value="Genomic_DNA"/>
</dbReference>
<feature type="binding site" evidence="10">
    <location>
        <position position="294"/>
    </location>
    <ligand>
        <name>ATP</name>
        <dbReference type="ChEBI" id="CHEBI:30616"/>
    </ligand>
</feature>
<dbReference type="SUPFAM" id="SSF52374">
    <property type="entry name" value="Nucleotidylyl transferase"/>
    <property type="match status" value="1"/>
</dbReference>
<evidence type="ECO:0000256" key="3">
    <source>
        <dbReference type="ARBA" id="ARBA00022598"/>
    </source>
</evidence>
<proteinExistence type="inferred from homology"/>
<organism evidence="12 13">
    <name type="scientific">Pseudoalteromonas denitrificans DSM 6059</name>
    <dbReference type="NCBI Taxonomy" id="1123010"/>
    <lineage>
        <taxon>Bacteria</taxon>
        <taxon>Pseudomonadati</taxon>
        <taxon>Pseudomonadota</taxon>
        <taxon>Gammaproteobacteria</taxon>
        <taxon>Alteromonadales</taxon>
        <taxon>Pseudoalteromonadaceae</taxon>
        <taxon>Pseudoalteromonas</taxon>
    </lineage>
</organism>
<dbReference type="NCBIfam" id="TIGR00435">
    <property type="entry name" value="cysS"/>
    <property type="match status" value="1"/>
</dbReference>
<dbReference type="Proteomes" id="UP000198862">
    <property type="component" value="Unassembled WGS sequence"/>
</dbReference>
<dbReference type="Gene3D" id="1.20.120.640">
    <property type="entry name" value="Anticodon-binding domain of a subclass of class I aminoacyl-tRNA synthetases"/>
    <property type="match status" value="1"/>
</dbReference>
<dbReference type="CDD" id="cd00672">
    <property type="entry name" value="CysRS_core"/>
    <property type="match status" value="1"/>
</dbReference>
<keyword evidence="7 10" id="KW-0067">ATP-binding</keyword>
<dbReference type="PRINTS" id="PR00983">
    <property type="entry name" value="TRNASYNTHCYS"/>
</dbReference>
<comment type="cofactor">
    <cofactor evidence="10">
        <name>Zn(2+)</name>
        <dbReference type="ChEBI" id="CHEBI:29105"/>
    </cofactor>
    <text evidence="10">Binds 1 zinc ion per subunit.</text>
</comment>
<keyword evidence="5 10" id="KW-0547">Nucleotide-binding</keyword>
<keyword evidence="3 10" id="KW-0436">Ligase</keyword>
<gene>
    <name evidence="10" type="primary">cysS</name>
    <name evidence="12" type="ORF">SAMN02745724_00879</name>
</gene>
<evidence type="ECO:0000256" key="9">
    <source>
        <dbReference type="ARBA" id="ARBA00023146"/>
    </source>
</evidence>
<dbReference type="EC" id="6.1.1.16" evidence="10"/>
<dbReference type="Pfam" id="PF01406">
    <property type="entry name" value="tRNA-synt_1e"/>
    <property type="match status" value="1"/>
</dbReference>
<name>A0A1I1GB16_9GAMM</name>
<dbReference type="STRING" id="1123010.SAMN02745724_00879"/>
<dbReference type="SUPFAM" id="SSF47323">
    <property type="entry name" value="Anticodon-binding domain of a subclass of class I aminoacyl-tRNA synthetases"/>
    <property type="match status" value="1"/>
</dbReference>
<comment type="caution">
    <text evidence="10">Lacks conserved residue(s) required for the propagation of feature annotation.</text>
</comment>
<dbReference type="GO" id="GO:0008270">
    <property type="term" value="F:zinc ion binding"/>
    <property type="evidence" value="ECO:0007669"/>
    <property type="project" value="UniProtKB-UniRule"/>
</dbReference>
<dbReference type="GO" id="GO:0005524">
    <property type="term" value="F:ATP binding"/>
    <property type="evidence" value="ECO:0007669"/>
    <property type="project" value="UniProtKB-UniRule"/>
</dbReference>
<protein>
    <recommendedName>
        <fullName evidence="10">Cysteine--tRNA ligase</fullName>
        <ecNumber evidence="10">6.1.1.16</ecNumber>
    </recommendedName>
    <alternativeName>
        <fullName evidence="10">Cysteinyl-tRNA synthetase</fullName>
        <shortName evidence="10">CysRS</shortName>
    </alternativeName>
</protein>
<dbReference type="Gene3D" id="3.40.50.620">
    <property type="entry name" value="HUPs"/>
    <property type="match status" value="1"/>
</dbReference>
<evidence type="ECO:0000256" key="10">
    <source>
        <dbReference type="HAMAP-Rule" id="MF_00041"/>
    </source>
</evidence>
<dbReference type="InterPro" id="IPR009080">
    <property type="entry name" value="tRNAsynth_Ia_anticodon-bd"/>
</dbReference>
<dbReference type="InterPro" id="IPR015803">
    <property type="entry name" value="Cys-tRNA-ligase"/>
</dbReference>
<dbReference type="RefSeq" id="WP_091980428.1">
    <property type="nucleotide sequence ID" value="NZ_FOLO01000004.1"/>
</dbReference>
<keyword evidence="13" id="KW-1185">Reference proteome</keyword>
<feature type="binding site" evidence="10">
    <location>
        <position position="34"/>
    </location>
    <ligand>
        <name>Zn(2+)</name>
        <dbReference type="ChEBI" id="CHEBI:29105"/>
    </ligand>
</feature>
<dbReference type="GO" id="GO:0005829">
    <property type="term" value="C:cytosol"/>
    <property type="evidence" value="ECO:0007669"/>
    <property type="project" value="TreeGrafter"/>
</dbReference>
<evidence type="ECO:0000256" key="4">
    <source>
        <dbReference type="ARBA" id="ARBA00022723"/>
    </source>
</evidence>
<keyword evidence="4 10" id="KW-0479">Metal-binding</keyword>
<dbReference type="InterPro" id="IPR032678">
    <property type="entry name" value="tRNA-synt_1_cat_dom"/>
</dbReference>
<feature type="binding site" evidence="10">
    <location>
        <position position="263"/>
    </location>
    <ligand>
        <name>Zn(2+)</name>
        <dbReference type="ChEBI" id="CHEBI:29105"/>
    </ligand>
</feature>
<feature type="binding site" evidence="10">
    <location>
        <position position="234"/>
    </location>
    <ligand>
        <name>Zn(2+)</name>
        <dbReference type="ChEBI" id="CHEBI:29105"/>
    </ligand>
</feature>
<evidence type="ECO:0000256" key="5">
    <source>
        <dbReference type="ARBA" id="ARBA00022741"/>
    </source>
</evidence>
<keyword evidence="6 10" id="KW-0862">Zinc</keyword>
<evidence type="ECO:0000259" key="11">
    <source>
        <dbReference type="Pfam" id="PF01406"/>
    </source>
</evidence>
<evidence type="ECO:0000256" key="7">
    <source>
        <dbReference type="ARBA" id="ARBA00022840"/>
    </source>
</evidence>
<comment type="catalytic activity">
    <reaction evidence="10">
        <text>tRNA(Cys) + L-cysteine + ATP = L-cysteinyl-tRNA(Cys) + AMP + diphosphate</text>
        <dbReference type="Rhea" id="RHEA:17773"/>
        <dbReference type="Rhea" id="RHEA-COMP:9661"/>
        <dbReference type="Rhea" id="RHEA-COMP:9679"/>
        <dbReference type="ChEBI" id="CHEBI:30616"/>
        <dbReference type="ChEBI" id="CHEBI:33019"/>
        <dbReference type="ChEBI" id="CHEBI:35235"/>
        <dbReference type="ChEBI" id="CHEBI:78442"/>
        <dbReference type="ChEBI" id="CHEBI:78517"/>
        <dbReference type="ChEBI" id="CHEBI:456215"/>
        <dbReference type="EC" id="6.1.1.16"/>
    </reaction>
</comment>
<dbReference type="HAMAP" id="MF_00041">
    <property type="entry name" value="Cys_tRNA_synth"/>
    <property type="match status" value="1"/>
</dbReference>
<dbReference type="AlphaFoldDB" id="A0A1I1GB16"/>
<evidence type="ECO:0000256" key="8">
    <source>
        <dbReference type="ARBA" id="ARBA00022917"/>
    </source>
</evidence>
<accession>A0A1I1GB16</accession>
<sequence>MSNIINKLRVFDTYKREVVEFNAINNNEASLYACGPTVYDYAHIGNLRTYIFSDLLRRALELNNYAVNHVMNITDVGHLVSDGDTGEDKMEKGARKQNKSAWDIALYFEKAFLSDTDKLNIIRPTTICRATDHIQEQIDYILDVEKNGFTYKTTDGIYFDTQKLADNNFEYGQLARLDIKGLQAGSRVEIADKKNVTDFALWKFSNVTDNTLEKRQMQWESPWGTGFPGWHIECSAMSEKYLGKIFDIHVGGEDHIPVHHSNEIAQCQARNGDKPANYWMHGYFLQLNKEKISKSGKSLLLKSIINEGIDPLAYRYLTLTSHYRSQLSFSWDALESASIALKRLKKTISQLPDGGHIVEQYQIEFINKVNNDLNLPQALTVLWALLQSDISDKDKKATAKYFDRILGLSLDVLPKLEEAPQEVISLAELRVEARKSKNWLESDKLREKISKLGYEIKDEKNGYSLIKQ</sequence>
<dbReference type="OrthoDB" id="9815130at2"/>
<dbReference type="InterPro" id="IPR024909">
    <property type="entry name" value="Cys-tRNA/MSH_ligase"/>
</dbReference>
<feature type="domain" description="tRNA synthetases class I catalytic" evidence="11">
    <location>
        <begin position="21"/>
        <end position="337"/>
    </location>
</feature>
<evidence type="ECO:0000313" key="12">
    <source>
        <dbReference type="EMBL" id="SFC08616.1"/>
    </source>
</evidence>
<dbReference type="PANTHER" id="PTHR10890:SF3">
    <property type="entry name" value="CYSTEINE--TRNA LIGASE, CYTOPLASMIC"/>
    <property type="match status" value="1"/>
</dbReference>
<comment type="subcellular location">
    <subcellularLocation>
        <location evidence="10">Cytoplasm</location>
    </subcellularLocation>
</comment>
<feature type="binding site" evidence="10">
    <location>
        <position position="259"/>
    </location>
    <ligand>
        <name>Zn(2+)</name>
        <dbReference type="ChEBI" id="CHEBI:29105"/>
    </ligand>
</feature>